<keyword evidence="3 4" id="KW-1015">Disulfide bond</keyword>
<evidence type="ECO:0000256" key="2">
    <source>
        <dbReference type="ARBA" id="ARBA00022729"/>
    </source>
</evidence>
<feature type="domain" description="Sushi" evidence="6">
    <location>
        <begin position="211"/>
        <end position="269"/>
    </location>
</feature>
<dbReference type="PANTHER" id="PTHR45785">
    <property type="entry name" value="COMPLEMENT FACTOR H-RELATED"/>
    <property type="match status" value="1"/>
</dbReference>
<dbReference type="CDD" id="cd00033">
    <property type="entry name" value="CCP"/>
    <property type="match status" value="7"/>
</dbReference>
<feature type="disulfide bond" evidence="4">
    <location>
        <begin position="481"/>
        <end position="524"/>
    </location>
</feature>
<feature type="domain" description="Sushi" evidence="6">
    <location>
        <begin position="89"/>
        <end position="148"/>
    </location>
</feature>
<feature type="domain" description="Sushi" evidence="6">
    <location>
        <begin position="272"/>
        <end position="329"/>
    </location>
</feature>
<evidence type="ECO:0000256" key="5">
    <source>
        <dbReference type="SAM" id="SignalP"/>
    </source>
</evidence>
<feature type="chain" id="PRO_5047285400" description="Sushi domain-containing protein" evidence="5">
    <location>
        <begin position="21"/>
        <end position="813"/>
    </location>
</feature>
<keyword evidence="2 5" id="KW-0732">Signal</keyword>
<feature type="domain" description="Sushi" evidence="6">
    <location>
        <begin position="479"/>
        <end position="537"/>
    </location>
</feature>
<dbReference type="Pfam" id="PF00084">
    <property type="entry name" value="Sushi"/>
    <property type="match status" value="8"/>
</dbReference>
<organism evidence="7 8">
    <name type="scientific">Phrynosoma platyrhinos</name>
    <name type="common">Desert horned lizard</name>
    <dbReference type="NCBI Taxonomy" id="52577"/>
    <lineage>
        <taxon>Eukaryota</taxon>
        <taxon>Metazoa</taxon>
        <taxon>Chordata</taxon>
        <taxon>Craniata</taxon>
        <taxon>Vertebrata</taxon>
        <taxon>Euteleostomi</taxon>
        <taxon>Lepidosauria</taxon>
        <taxon>Squamata</taxon>
        <taxon>Bifurcata</taxon>
        <taxon>Unidentata</taxon>
        <taxon>Episquamata</taxon>
        <taxon>Toxicofera</taxon>
        <taxon>Iguania</taxon>
        <taxon>Phrynosomatidae</taxon>
        <taxon>Phrynosomatinae</taxon>
        <taxon>Phrynosoma</taxon>
    </lineage>
</organism>
<dbReference type="SMART" id="SM00032">
    <property type="entry name" value="CCP"/>
    <property type="match status" value="9"/>
</dbReference>
<dbReference type="InterPro" id="IPR051503">
    <property type="entry name" value="ComplSys_Reg/VirEntry_Med"/>
</dbReference>
<evidence type="ECO:0000256" key="3">
    <source>
        <dbReference type="ARBA" id="ARBA00023157"/>
    </source>
</evidence>
<feature type="signal peptide" evidence="5">
    <location>
        <begin position="1"/>
        <end position="20"/>
    </location>
</feature>
<feature type="domain" description="Sushi" evidence="6">
    <location>
        <begin position="691"/>
        <end position="749"/>
    </location>
</feature>
<accession>A0ABQ7SLZ1</accession>
<evidence type="ECO:0000313" key="7">
    <source>
        <dbReference type="EMBL" id="KAH0618336.1"/>
    </source>
</evidence>
<gene>
    <name evidence="7" type="ORF">JD844_017439</name>
</gene>
<keyword evidence="1 4" id="KW-0768">Sushi</keyword>
<dbReference type="SUPFAM" id="SSF57535">
    <property type="entry name" value="Complement control module/SCR domain"/>
    <property type="match status" value="11"/>
</dbReference>
<comment type="caution">
    <text evidence="4">Lacks conserved residue(s) required for the propagation of feature annotation.</text>
</comment>
<proteinExistence type="predicted"/>
<dbReference type="Gene3D" id="2.10.70.10">
    <property type="entry name" value="Complement Module, domain 1"/>
    <property type="match status" value="11"/>
</dbReference>
<feature type="domain" description="Sushi" evidence="6">
    <location>
        <begin position="346"/>
        <end position="407"/>
    </location>
</feature>
<dbReference type="PROSITE" id="PS50923">
    <property type="entry name" value="SUSHI"/>
    <property type="match status" value="7"/>
</dbReference>
<protein>
    <recommendedName>
        <fullName evidence="6">Sushi domain-containing protein</fullName>
    </recommendedName>
</protein>
<dbReference type="EMBL" id="JAIPUX010005289">
    <property type="protein sequence ID" value="KAH0618336.1"/>
    <property type="molecule type" value="Genomic_DNA"/>
</dbReference>
<sequence length="813" mass="92402">MGYKSWIFLLLLVAPGELLAEDKLCEFPNIANGRIAPYYYSFRNYYFPMKKDGKLSYSCLAGYTTESGSQNGRINCTARGWSPTPKCYKKCVKPPLNNGVFSDTKLSYIIWENLQYTCDSGYWTPEGSKDKTAQCLQDGWSAQPRCIKATGTCSAPDLLHGHYHIAQRVFSLTERLKYSCVEGYLTTGGNSTEEVLCTPQGWSLFPKCTKLGCSFINPIEHGGVHPRKERYEERDVVQFFCLEGYSLKGAELIQCYYFGWSPEPPACEEIRSKCPPPPQPPNVKLLANSRTYRHGDTLHLECEQPFEIRGAEDIQCEDGKWTSPPKCIEVDRTTSRDGHHNLETDGSCSSPPIIENSVIINRLNPLLTSYRNGSLVEYRCLQFHLMKGPNTIHCIQGSWTNPPVCLKPCLSNEETFGNYNIEMKWRLQGELYFLHGDTAEFVCKPGYVLPSTTRESQLLVPCNNGQLKYPKCIFKGTNENCGSPPSIKNGVIVGSTTTNYAHGSTVEYNCHEYHFLQGSRTVSCSHGQWTTPPSCIEPCTLSQEEMTNNNLILRWSFDNRPYFLHGEFVEFMCKQYHMRPPSSSLADFRVQCQNGQLLYPQCIEIRGRSQSPFNRELEQTKQKLLGRGESSLRRLCNGTLFARLHCSAFAMDLLHSTEWSKARGNRLPIYQQGQVVYEDLVNLLTDSEIPAKCGPPPAINNAMLIARRAQEYLSGATVIYQCYRLYEMEGTPMARCSNGHWRSVPRCVQTCRADKSEMDHNNIQLRSITKSTSMRSSDYWMEFECKVGFYKDPSSSPFRKQCVKGPWVYPRCL</sequence>
<evidence type="ECO:0000256" key="1">
    <source>
        <dbReference type="ARBA" id="ARBA00022659"/>
    </source>
</evidence>
<dbReference type="PANTHER" id="PTHR45785:SF3">
    <property type="entry name" value="COAGULATION FACTOR XIII B CHAIN"/>
    <property type="match status" value="1"/>
</dbReference>
<evidence type="ECO:0000256" key="4">
    <source>
        <dbReference type="PROSITE-ProRule" id="PRU00302"/>
    </source>
</evidence>
<dbReference type="InterPro" id="IPR035976">
    <property type="entry name" value="Sushi/SCR/CCP_sf"/>
</dbReference>
<dbReference type="InterPro" id="IPR000436">
    <property type="entry name" value="Sushi_SCR_CCP_dom"/>
</dbReference>
<feature type="disulfide bond" evidence="4">
    <location>
        <begin position="693"/>
        <end position="736"/>
    </location>
</feature>
<comment type="caution">
    <text evidence="7">The sequence shown here is derived from an EMBL/GenBank/DDBJ whole genome shotgun (WGS) entry which is preliminary data.</text>
</comment>
<evidence type="ECO:0000313" key="8">
    <source>
        <dbReference type="Proteomes" id="UP000826234"/>
    </source>
</evidence>
<evidence type="ECO:0000259" key="6">
    <source>
        <dbReference type="PROSITE" id="PS50923"/>
    </source>
</evidence>
<dbReference type="Proteomes" id="UP000826234">
    <property type="component" value="Unassembled WGS sequence"/>
</dbReference>
<name>A0ABQ7SLZ1_PHRPL</name>
<keyword evidence="8" id="KW-1185">Reference proteome</keyword>
<feature type="domain" description="Sushi" evidence="6">
    <location>
        <begin position="151"/>
        <end position="210"/>
    </location>
</feature>
<reference evidence="7 8" key="1">
    <citation type="journal article" date="2022" name="Gigascience">
        <title>A chromosome-level genome assembly and annotation of the desert horned lizard, Phrynosoma platyrhinos, provides insight into chromosomal rearrangements among reptiles.</title>
        <authorList>
            <person name="Koochekian N."/>
            <person name="Ascanio A."/>
            <person name="Farleigh K."/>
            <person name="Card D.C."/>
            <person name="Schield D.R."/>
            <person name="Castoe T.A."/>
            <person name="Jezkova T."/>
        </authorList>
    </citation>
    <scope>NUCLEOTIDE SEQUENCE [LARGE SCALE GENOMIC DNA]</scope>
    <source>
        <strain evidence="7">NK-2021</strain>
    </source>
</reference>